<dbReference type="OrthoDB" id="4476201at2759"/>
<feature type="transmembrane region" description="Helical" evidence="12">
    <location>
        <begin position="461"/>
        <end position="480"/>
    </location>
</feature>
<feature type="region of interest" description="Disordered" evidence="11">
    <location>
        <begin position="653"/>
        <end position="699"/>
    </location>
</feature>
<dbReference type="InterPro" id="IPR001452">
    <property type="entry name" value="SH3_domain"/>
</dbReference>
<dbReference type="PROSITE" id="PS50002">
    <property type="entry name" value="SH3"/>
    <property type="match status" value="1"/>
</dbReference>
<dbReference type="SUPFAM" id="SSF50044">
    <property type="entry name" value="SH3-domain"/>
    <property type="match status" value="1"/>
</dbReference>
<dbReference type="InterPro" id="IPR035522">
    <property type="entry name" value="Sho1_SH3"/>
</dbReference>
<feature type="transmembrane region" description="Helical" evidence="12">
    <location>
        <begin position="425"/>
        <end position="449"/>
    </location>
</feature>
<feature type="transmembrane region" description="Helical" evidence="12">
    <location>
        <begin position="34"/>
        <end position="51"/>
    </location>
</feature>
<keyword evidence="15" id="KW-1185">Reference proteome</keyword>
<dbReference type="PANTHER" id="PTHR45649:SF6">
    <property type="entry name" value="GABA-SPECIFIC PERMEASE"/>
    <property type="match status" value="1"/>
</dbReference>
<feature type="transmembrane region" description="Helical" evidence="12">
    <location>
        <begin position="553"/>
        <end position="572"/>
    </location>
</feature>
<feature type="transmembrane region" description="Helical" evidence="12">
    <location>
        <begin position="518"/>
        <end position="541"/>
    </location>
</feature>
<comment type="similarity">
    <text evidence="2">Belongs to the SHO1 family.</text>
</comment>
<evidence type="ECO:0000256" key="12">
    <source>
        <dbReference type="SAM" id="Phobius"/>
    </source>
</evidence>
<dbReference type="PROSITE" id="PS00218">
    <property type="entry name" value="AMINO_ACID_PERMEASE_1"/>
    <property type="match status" value="1"/>
</dbReference>
<feature type="transmembrane region" description="Helical" evidence="12">
    <location>
        <begin position="105"/>
        <end position="130"/>
    </location>
</feature>
<dbReference type="InterPro" id="IPR002293">
    <property type="entry name" value="AA/rel_permease1"/>
</dbReference>
<dbReference type="InterPro" id="IPR036028">
    <property type="entry name" value="SH3-like_dom_sf"/>
</dbReference>
<evidence type="ECO:0000256" key="9">
    <source>
        <dbReference type="ARBA" id="ARBA00023136"/>
    </source>
</evidence>
<dbReference type="Gene3D" id="1.20.1740.10">
    <property type="entry name" value="Amino acid/polyamine transporter I"/>
    <property type="match status" value="1"/>
</dbReference>
<evidence type="ECO:0000256" key="3">
    <source>
        <dbReference type="ARBA" id="ARBA00022443"/>
    </source>
</evidence>
<keyword evidence="3 10" id="KW-0728">SH3 domain</keyword>
<dbReference type="AlphaFoldDB" id="A0A8H5CV60"/>
<evidence type="ECO:0000256" key="10">
    <source>
        <dbReference type="PROSITE-ProRule" id="PRU00192"/>
    </source>
</evidence>
<dbReference type="PRINTS" id="PR00452">
    <property type="entry name" value="SH3DOMAIN"/>
</dbReference>
<feature type="transmembrane region" description="Helical" evidence="12">
    <location>
        <begin position="63"/>
        <end position="93"/>
    </location>
</feature>
<feature type="transmembrane region" description="Helical" evidence="12">
    <location>
        <begin position="611"/>
        <end position="630"/>
    </location>
</feature>
<feature type="transmembrane region" description="Helical" evidence="12">
    <location>
        <begin position="365"/>
        <end position="385"/>
    </location>
</feature>
<dbReference type="Gene3D" id="2.30.30.40">
    <property type="entry name" value="SH3 Domains"/>
    <property type="match status" value="1"/>
</dbReference>
<comment type="subcellular location">
    <subcellularLocation>
        <location evidence="1">Cell membrane</location>
        <topology evidence="1">Multi-pass membrane protein</topology>
    </subcellularLocation>
</comment>
<keyword evidence="8" id="KW-0346">Stress response</keyword>
<keyword evidence="9 12" id="KW-0472">Membrane</keyword>
<keyword evidence="7 12" id="KW-1133">Transmembrane helix</keyword>
<evidence type="ECO:0000313" key="14">
    <source>
        <dbReference type="EMBL" id="KAF5348572.1"/>
    </source>
</evidence>
<evidence type="ECO:0000259" key="13">
    <source>
        <dbReference type="PROSITE" id="PS50002"/>
    </source>
</evidence>
<proteinExistence type="inferred from homology"/>
<evidence type="ECO:0000256" key="11">
    <source>
        <dbReference type="SAM" id="MobiDB-lite"/>
    </source>
</evidence>
<dbReference type="InterPro" id="IPR004840">
    <property type="entry name" value="Amino_acid_permease_CS"/>
</dbReference>
<feature type="transmembrane region" description="Helical" evidence="12">
    <location>
        <begin position="181"/>
        <end position="200"/>
    </location>
</feature>
<evidence type="ECO:0000256" key="1">
    <source>
        <dbReference type="ARBA" id="ARBA00004651"/>
    </source>
</evidence>
<accession>A0A8H5CV60</accession>
<dbReference type="Pfam" id="PF07653">
    <property type="entry name" value="SH3_2"/>
    <property type="match status" value="1"/>
</dbReference>
<feature type="compositionally biased region" description="Polar residues" evidence="11">
    <location>
        <begin position="782"/>
        <end position="792"/>
    </location>
</feature>
<dbReference type="EMBL" id="JAACJO010000019">
    <property type="protein sequence ID" value="KAF5348572.1"/>
    <property type="molecule type" value="Genomic_DNA"/>
</dbReference>
<evidence type="ECO:0000256" key="5">
    <source>
        <dbReference type="ARBA" id="ARBA00022475"/>
    </source>
</evidence>
<dbReference type="Pfam" id="PF13520">
    <property type="entry name" value="AA_permease_2"/>
    <property type="match status" value="1"/>
</dbReference>
<dbReference type="PANTHER" id="PTHR45649">
    <property type="entry name" value="AMINO-ACID PERMEASE BAT1"/>
    <property type="match status" value="1"/>
</dbReference>
<feature type="transmembrane region" description="Helical" evidence="12">
    <location>
        <begin position="150"/>
        <end position="169"/>
    </location>
</feature>
<gene>
    <name evidence="14" type="ORF">D9756_009657</name>
</gene>
<feature type="transmembrane region" description="Helical" evidence="12">
    <location>
        <begin position="260"/>
        <end position="284"/>
    </location>
</feature>
<comment type="caution">
    <text evidence="14">The sequence shown here is derived from an EMBL/GenBank/DDBJ whole genome shotgun (WGS) entry which is preliminary data.</text>
</comment>
<evidence type="ECO:0000313" key="15">
    <source>
        <dbReference type="Proteomes" id="UP000559027"/>
    </source>
</evidence>
<dbReference type="GO" id="GO:0005886">
    <property type="term" value="C:plasma membrane"/>
    <property type="evidence" value="ECO:0007669"/>
    <property type="project" value="UniProtKB-SubCell"/>
</dbReference>
<feature type="transmembrane region" description="Helical" evidence="12">
    <location>
        <begin position="579"/>
        <end position="599"/>
    </location>
</feature>
<protein>
    <recommendedName>
        <fullName evidence="13">SH3 domain-containing protein</fullName>
    </recommendedName>
</protein>
<evidence type="ECO:0000256" key="7">
    <source>
        <dbReference type="ARBA" id="ARBA00022989"/>
    </source>
</evidence>
<dbReference type="Proteomes" id="UP000559027">
    <property type="component" value="Unassembled WGS sequence"/>
</dbReference>
<dbReference type="CDD" id="cd11855">
    <property type="entry name" value="SH3_Sho1p"/>
    <property type="match status" value="1"/>
</dbReference>
<sequence>MKDNISRRLAIRKADEILLAELGYKQEFKREFKPLEASLVPSIASVLFYSIPNGGGPAMVWGWLLTCMFILTVGMAMAELGSAAPTSGGLYFWTYSLASKRWRNLLCWIVGYANTIASIASVASIDWGAAIQVMAAISIGSNGTFQVTNATLFGVYAAIVISHAVVCSLGTRTLARLQNFYIAVNVLFCVIVIVALPIATPREFKNTARFALWEFTNLSGWPNGFAFILSFLAPAWSVARGSFDASVHISEEASNAAMAVPWAIVGAVIIAGVLGWVINLVLAFCMGMDLEALNNSRQPMAQIFVNSFGQKGALGMWVLVVFVQYFMGSSMLLAASRQTFAFSRDGALPFSKWLYKMNPFTKAPVNVVWFDAIGALLLGLLVFAGNQATNAIFSMSITASNIAYAIPIIVRFTGGNVLKPGPFNLGIFSLPVAITAVLFMTFIGIITLFPATPSTSATEMNYTAVVVGGVLGLSVVWYYFPKYGGVHWFTGPVRNIDTNIRTPEEVASPLGRSLGKSYIFLATLVLSFAGWLTSLISQAIVTANSGNTTVGTLWFGIVLQLGVILGLVVSWTNDTLFQYGIALAIFAALATSYGAQGVHLNVFDGTPAQKALSAGWIITCIVDVLWILILSSEPSSFIYRFVATNGRTRPVSGHANNGIPNVGTPLEAFPQREYPSDGVPPNTQPPMAPGSVVGSNVDNRGSRIHSLMVDDHESHRRRSAGAWGTPPQTPGGGRPGSMREVPPVPEMPTNSAGIGAGTMAPPAPPSEGTRPPSGSHLDTNRPDSTARTTTDVTPVPSRPLARALALFDYTASASDAYELTFTKGEVLEVIDNSGKWWEAIKSDGTKGIAPSNYLKLM</sequence>
<evidence type="ECO:0000256" key="8">
    <source>
        <dbReference type="ARBA" id="ARBA00023016"/>
    </source>
</evidence>
<feature type="domain" description="SH3" evidence="13">
    <location>
        <begin position="798"/>
        <end position="857"/>
    </location>
</feature>
<keyword evidence="6 12" id="KW-0812">Transmembrane</keyword>
<dbReference type="SMART" id="SM00326">
    <property type="entry name" value="SH3"/>
    <property type="match status" value="1"/>
</dbReference>
<evidence type="ECO:0000256" key="6">
    <source>
        <dbReference type="ARBA" id="ARBA00022692"/>
    </source>
</evidence>
<feature type="region of interest" description="Disordered" evidence="11">
    <location>
        <begin position="711"/>
        <end position="796"/>
    </location>
</feature>
<feature type="transmembrane region" description="Helical" evidence="12">
    <location>
        <begin position="314"/>
        <end position="335"/>
    </location>
</feature>
<keyword evidence="5" id="KW-1003">Cell membrane</keyword>
<evidence type="ECO:0000256" key="4">
    <source>
        <dbReference type="ARBA" id="ARBA00022448"/>
    </source>
</evidence>
<keyword evidence="4" id="KW-0813">Transport</keyword>
<reference evidence="14 15" key="1">
    <citation type="journal article" date="2020" name="ISME J.">
        <title>Uncovering the hidden diversity of litter-decomposition mechanisms in mushroom-forming fungi.</title>
        <authorList>
            <person name="Floudas D."/>
            <person name="Bentzer J."/>
            <person name="Ahren D."/>
            <person name="Johansson T."/>
            <person name="Persson P."/>
            <person name="Tunlid A."/>
        </authorList>
    </citation>
    <scope>NUCLEOTIDE SEQUENCE [LARGE SCALE GENOMIC DNA]</scope>
    <source>
        <strain evidence="14 15">CBS 146.42</strain>
    </source>
</reference>
<evidence type="ECO:0000256" key="2">
    <source>
        <dbReference type="ARBA" id="ARBA00009739"/>
    </source>
</evidence>
<name>A0A8H5CV60_9AGAR</name>
<organism evidence="14 15">
    <name type="scientific">Leucocoprinus leucothites</name>
    <dbReference type="NCBI Taxonomy" id="201217"/>
    <lineage>
        <taxon>Eukaryota</taxon>
        <taxon>Fungi</taxon>
        <taxon>Dikarya</taxon>
        <taxon>Basidiomycota</taxon>
        <taxon>Agaricomycotina</taxon>
        <taxon>Agaricomycetes</taxon>
        <taxon>Agaricomycetidae</taxon>
        <taxon>Agaricales</taxon>
        <taxon>Agaricineae</taxon>
        <taxon>Agaricaceae</taxon>
        <taxon>Leucocoprinus</taxon>
    </lineage>
</organism>
<dbReference type="GO" id="GO:0006865">
    <property type="term" value="P:amino acid transport"/>
    <property type="evidence" value="ECO:0007669"/>
    <property type="project" value="InterPro"/>
</dbReference>
<feature type="transmembrane region" description="Helical" evidence="12">
    <location>
        <begin position="391"/>
        <end position="413"/>
    </location>
</feature>
<dbReference type="GO" id="GO:0022857">
    <property type="term" value="F:transmembrane transporter activity"/>
    <property type="evidence" value="ECO:0007669"/>
    <property type="project" value="InterPro"/>
</dbReference>